<evidence type="ECO:0000256" key="5">
    <source>
        <dbReference type="PIRSR" id="PIRSR015582-2"/>
    </source>
</evidence>
<evidence type="ECO:0000313" key="9">
    <source>
        <dbReference type="Proteomes" id="UP000431826"/>
    </source>
</evidence>
<comment type="cofactor">
    <cofactor evidence="1">
        <name>Mg(2+)</name>
        <dbReference type="ChEBI" id="CHEBI:18420"/>
    </cofactor>
</comment>
<feature type="binding site" evidence="5">
    <location>
        <position position="221"/>
    </location>
    <ligand>
        <name>Mg(2+)</name>
        <dbReference type="ChEBI" id="CHEBI:18420"/>
    </ligand>
</feature>
<dbReference type="Gene3D" id="3.20.20.60">
    <property type="entry name" value="Phosphoenolpyruvate-binding domains"/>
    <property type="match status" value="2"/>
</dbReference>
<feature type="binding site" evidence="4">
    <location>
        <position position="221"/>
    </location>
    <ligand>
        <name>substrate</name>
    </ligand>
</feature>
<keyword evidence="2 5" id="KW-0479">Metal-binding</keyword>
<reference evidence="8 9" key="1">
    <citation type="submission" date="2019-12" db="EMBL/GenBank/DDBJ databases">
        <title>Whole genome shotgun sequence of Streptomyces tubercidicus NBRC 13090.</title>
        <authorList>
            <person name="Ichikawa N."/>
            <person name="Kimura A."/>
            <person name="Kitahashi Y."/>
            <person name="Komaki H."/>
            <person name="Tamura T."/>
        </authorList>
    </citation>
    <scope>NUCLEOTIDE SEQUENCE [LARGE SCALE GENOMIC DNA]</scope>
    <source>
        <strain evidence="8 9">NBRC 13090</strain>
    </source>
</reference>
<dbReference type="PANTHER" id="PTHR32308:SF10">
    <property type="entry name" value="CITRATE LYASE SUBUNIT BETA"/>
    <property type="match status" value="1"/>
</dbReference>
<evidence type="ECO:0000259" key="7">
    <source>
        <dbReference type="Pfam" id="PF03328"/>
    </source>
</evidence>
<dbReference type="PIRSF" id="PIRSF015582">
    <property type="entry name" value="Cit_lyase_B"/>
    <property type="match status" value="1"/>
</dbReference>
<evidence type="ECO:0000256" key="1">
    <source>
        <dbReference type="ARBA" id="ARBA00001946"/>
    </source>
</evidence>
<dbReference type="GO" id="GO:0006107">
    <property type="term" value="P:oxaloacetate metabolic process"/>
    <property type="evidence" value="ECO:0007669"/>
    <property type="project" value="TreeGrafter"/>
</dbReference>
<dbReference type="OrthoDB" id="4322898at2"/>
<feature type="region of interest" description="Disordered" evidence="6">
    <location>
        <begin position="154"/>
        <end position="192"/>
    </location>
</feature>
<evidence type="ECO:0000256" key="4">
    <source>
        <dbReference type="PIRSR" id="PIRSR015582-1"/>
    </source>
</evidence>
<dbReference type="Proteomes" id="UP000431826">
    <property type="component" value="Unassembled WGS sequence"/>
</dbReference>
<dbReference type="InterPro" id="IPR005000">
    <property type="entry name" value="Aldolase/citrate-lyase_domain"/>
</dbReference>
<feature type="domain" description="HpcH/HpaI aldolase/citrate lyase" evidence="7">
    <location>
        <begin position="19"/>
        <end position="314"/>
    </location>
</feature>
<feature type="compositionally biased region" description="Low complexity" evidence="6">
    <location>
        <begin position="182"/>
        <end position="192"/>
    </location>
</feature>
<dbReference type="Pfam" id="PF03328">
    <property type="entry name" value="HpcH_HpaI"/>
    <property type="match status" value="1"/>
</dbReference>
<dbReference type="InterPro" id="IPR040442">
    <property type="entry name" value="Pyrv_kinase-like_dom_sf"/>
</dbReference>
<gene>
    <name evidence="8" type="ORF">Stube_51730</name>
</gene>
<dbReference type="EMBL" id="BLIR01000001">
    <property type="protein sequence ID" value="GFE40500.1"/>
    <property type="molecule type" value="Genomic_DNA"/>
</dbReference>
<dbReference type="GO" id="GO:0000287">
    <property type="term" value="F:magnesium ion binding"/>
    <property type="evidence" value="ECO:0007669"/>
    <property type="project" value="TreeGrafter"/>
</dbReference>
<accession>A0A640UZ56</accession>
<keyword evidence="3 5" id="KW-0460">Magnesium</keyword>
<comment type="caution">
    <text evidence="8">The sequence shown here is derived from an EMBL/GenBank/DDBJ whole genome shotgun (WGS) entry which is preliminary data.</text>
</comment>
<protein>
    <recommendedName>
        <fullName evidence="7">HpcH/HpaI aldolase/citrate lyase domain-containing protein</fullName>
    </recommendedName>
</protein>
<evidence type="ECO:0000256" key="2">
    <source>
        <dbReference type="ARBA" id="ARBA00022723"/>
    </source>
</evidence>
<dbReference type="GO" id="GO:0003824">
    <property type="term" value="F:catalytic activity"/>
    <property type="evidence" value="ECO:0007669"/>
    <property type="project" value="InterPro"/>
</dbReference>
<dbReference type="InterPro" id="IPR011206">
    <property type="entry name" value="Citrate_lyase_beta/mcl1/mcl2"/>
</dbReference>
<feature type="binding site" evidence="5">
    <location>
        <position position="248"/>
    </location>
    <ligand>
        <name>Mg(2+)</name>
        <dbReference type="ChEBI" id="CHEBI:18420"/>
    </ligand>
</feature>
<keyword evidence="9" id="KW-1185">Reference proteome</keyword>
<evidence type="ECO:0000313" key="8">
    <source>
        <dbReference type="EMBL" id="GFE40500.1"/>
    </source>
</evidence>
<dbReference type="SUPFAM" id="SSF51621">
    <property type="entry name" value="Phosphoenolpyruvate/pyruvate domain"/>
    <property type="match status" value="1"/>
</dbReference>
<sequence length="375" mass="38543">MRPTPQAPREPPAPTPLTWLYVPGDRPEVVAKALRCGADVVVIDLEDAVAPDRKDHALRATAELLSDPVPVPVHVRVNALDGPLAEHEIRTLAPLPGLAGLRLPKVQGPADVHRAAGWATAAAEPVPEHVAYVAEPVPEHLPYAAGPVPEHLPYAAEGPVPPAGRTLADHPAPVRTPPVRTPPVSASPGTTATLDSATLAPAAPPAASALPATPALYALLESALGIEHAFAIATAHPALRGIALGEADLCGELGVRDDAGLAWPRSRAVVAARAAGLAPPPQSVHPDVHDLDGLARSCARGRALGFLGRAAIHPRQLPVIEAAYLPSAEEVAAAQEIVRAATAEGGALALPDGRFVDAAVVAAAQRVLDLAGRRR</sequence>
<evidence type="ECO:0000256" key="6">
    <source>
        <dbReference type="SAM" id="MobiDB-lite"/>
    </source>
</evidence>
<dbReference type="RefSeq" id="WP_159746595.1">
    <property type="nucleotide sequence ID" value="NZ_BLIR01000001.1"/>
</dbReference>
<organism evidence="8 9">
    <name type="scientific">Streptomyces tubercidicus</name>
    <dbReference type="NCBI Taxonomy" id="47759"/>
    <lineage>
        <taxon>Bacteria</taxon>
        <taxon>Bacillati</taxon>
        <taxon>Actinomycetota</taxon>
        <taxon>Actinomycetes</taxon>
        <taxon>Kitasatosporales</taxon>
        <taxon>Streptomycetaceae</taxon>
        <taxon>Streptomyces</taxon>
    </lineage>
</organism>
<dbReference type="GeneID" id="96286248"/>
<evidence type="ECO:0000256" key="3">
    <source>
        <dbReference type="ARBA" id="ARBA00022842"/>
    </source>
</evidence>
<dbReference type="PANTHER" id="PTHR32308">
    <property type="entry name" value="LYASE BETA SUBUNIT, PUTATIVE (AFU_ORTHOLOGUE AFUA_4G13030)-RELATED"/>
    <property type="match status" value="1"/>
</dbReference>
<proteinExistence type="predicted"/>
<feature type="binding site" evidence="4">
    <location>
        <position position="76"/>
    </location>
    <ligand>
        <name>substrate</name>
    </ligand>
</feature>
<dbReference type="InterPro" id="IPR015813">
    <property type="entry name" value="Pyrv/PenolPyrv_kinase-like_dom"/>
</dbReference>
<dbReference type="AlphaFoldDB" id="A0A640UZ56"/>
<name>A0A640UZ56_9ACTN</name>